<comment type="similarity">
    <text evidence="1 5">Belongs to the aldehyde dehydrogenase family.</text>
</comment>
<dbReference type="Proteomes" id="UP001589691">
    <property type="component" value="Unassembled WGS sequence"/>
</dbReference>
<evidence type="ECO:0000256" key="1">
    <source>
        <dbReference type="ARBA" id="ARBA00009986"/>
    </source>
</evidence>
<feature type="active site" evidence="4">
    <location>
        <position position="228"/>
    </location>
</feature>
<dbReference type="CDD" id="cd07100">
    <property type="entry name" value="ALDH_SSADH1_GabD1"/>
    <property type="match status" value="1"/>
</dbReference>
<name>A0ABV5WUZ9_9LACO</name>
<evidence type="ECO:0000313" key="7">
    <source>
        <dbReference type="EMBL" id="MFB9769531.1"/>
    </source>
</evidence>
<sequence length="455" mass="48780">MAYQSINPYNNQVLKSYPNASDADLEAALVAGHQLYKQWRGESSATRKPILHQIAALMRAHKAQLAATITREMGKLISESEAEVELCAEIADYFADNAAEFLKPVPLTTAIGPAYYRKQSLGVLFMVEPWNFPYYQIMRVFAPNFMIGNPMILKHASNTPACAAAFANLVQEAGAPAASLTNLFISYDQVASAIKDSRVIGAALTGSARGGASVAKTAGESLKKSTLELGGNDPFIVLDDADMQQVAQWAPISRIGNAGQICTASKRFIVLAQHYDEFLEMLKAAFAAVKPGDPMDPATTLAPLSSAGAKKHLQEQVDAAVQAGAQVYYGNQPIDLPGQFFQPTILTGITADNPIYDQEMFGPVATVYKVDSEAAAIKLANDSSFGLGSSVFSKDLDHAQRVADQIESGMTFINRGWVSVPELPFGGVKTSGYGRELADLGFSAFVNEHLVVAAQ</sequence>
<accession>A0ABV5WUZ9</accession>
<proteinExistence type="inferred from homology"/>
<dbReference type="InterPro" id="IPR016162">
    <property type="entry name" value="Ald_DH_N"/>
</dbReference>
<dbReference type="InterPro" id="IPR016163">
    <property type="entry name" value="Ald_DH_C"/>
</dbReference>
<dbReference type="Pfam" id="PF00171">
    <property type="entry name" value="Aldedh"/>
    <property type="match status" value="1"/>
</dbReference>
<evidence type="ECO:0000259" key="6">
    <source>
        <dbReference type="Pfam" id="PF00171"/>
    </source>
</evidence>
<keyword evidence="3 5" id="KW-0560">Oxidoreductase</keyword>
<evidence type="ECO:0000256" key="5">
    <source>
        <dbReference type="RuleBase" id="RU003345"/>
    </source>
</evidence>
<evidence type="ECO:0000256" key="4">
    <source>
        <dbReference type="PROSITE-ProRule" id="PRU10007"/>
    </source>
</evidence>
<evidence type="ECO:0000313" key="8">
    <source>
        <dbReference type="Proteomes" id="UP001589691"/>
    </source>
</evidence>
<dbReference type="Gene3D" id="3.40.605.10">
    <property type="entry name" value="Aldehyde Dehydrogenase, Chain A, domain 1"/>
    <property type="match status" value="1"/>
</dbReference>
<dbReference type="Gene3D" id="3.40.309.10">
    <property type="entry name" value="Aldehyde Dehydrogenase, Chain A, domain 2"/>
    <property type="match status" value="1"/>
</dbReference>
<keyword evidence="8" id="KW-1185">Reference proteome</keyword>
<evidence type="ECO:0000256" key="3">
    <source>
        <dbReference type="ARBA" id="ARBA00023002"/>
    </source>
</evidence>
<comment type="caution">
    <text evidence="7">The sequence shown here is derived from an EMBL/GenBank/DDBJ whole genome shotgun (WGS) entry which is preliminary data.</text>
</comment>
<feature type="domain" description="Aldehyde dehydrogenase" evidence="6">
    <location>
        <begin position="3"/>
        <end position="447"/>
    </location>
</feature>
<dbReference type="PANTHER" id="PTHR43217">
    <property type="entry name" value="SUCCINATE SEMIALDEHYDE DEHYDROGENASE [NAD(P)+] SAD"/>
    <property type="match status" value="1"/>
</dbReference>
<reference evidence="7 8" key="1">
    <citation type="submission" date="2024-09" db="EMBL/GenBank/DDBJ databases">
        <authorList>
            <person name="Sun Q."/>
            <person name="Mori K."/>
        </authorList>
    </citation>
    <scope>NUCLEOTIDE SEQUENCE [LARGE SCALE GENOMIC DNA]</scope>
    <source>
        <strain evidence="7 8">TBRC 4576</strain>
    </source>
</reference>
<evidence type="ECO:0000256" key="2">
    <source>
        <dbReference type="ARBA" id="ARBA00022857"/>
    </source>
</evidence>
<dbReference type="InterPro" id="IPR015590">
    <property type="entry name" value="Aldehyde_DH_dom"/>
</dbReference>
<keyword evidence="2" id="KW-0521">NADP</keyword>
<dbReference type="PROSITE" id="PS00687">
    <property type="entry name" value="ALDEHYDE_DEHYDR_GLU"/>
    <property type="match status" value="1"/>
</dbReference>
<gene>
    <name evidence="7" type="ORF">ACFFLI_06595</name>
</gene>
<dbReference type="EMBL" id="JBHLZY010000016">
    <property type="protein sequence ID" value="MFB9769531.1"/>
    <property type="molecule type" value="Genomic_DNA"/>
</dbReference>
<dbReference type="InterPro" id="IPR047110">
    <property type="entry name" value="GABD/Sad-like"/>
</dbReference>
<organism evidence="7 8">
    <name type="scientific">Lactiplantibacillus modestisalitolerans</name>
    <dbReference type="NCBI Taxonomy" id="1457219"/>
    <lineage>
        <taxon>Bacteria</taxon>
        <taxon>Bacillati</taxon>
        <taxon>Bacillota</taxon>
        <taxon>Bacilli</taxon>
        <taxon>Lactobacillales</taxon>
        <taxon>Lactobacillaceae</taxon>
        <taxon>Lactiplantibacillus</taxon>
    </lineage>
</organism>
<dbReference type="InterPro" id="IPR044148">
    <property type="entry name" value="ALDH_GabD1-like"/>
</dbReference>
<dbReference type="PANTHER" id="PTHR43217:SF2">
    <property type="entry name" value="SUCCINATE-SEMIALDEHYDE DEHYDROGENASE [NADP(+)]"/>
    <property type="match status" value="1"/>
</dbReference>
<dbReference type="RefSeq" id="WP_137643366.1">
    <property type="nucleotide sequence ID" value="NZ_BJEA01000017.1"/>
</dbReference>
<dbReference type="InterPro" id="IPR029510">
    <property type="entry name" value="Ald_DH_CS_GLU"/>
</dbReference>
<dbReference type="InterPro" id="IPR016161">
    <property type="entry name" value="Ald_DH/histidinol_DH"/>
</dbReference>
<dbReference type="SUPFAM" id="SSF53720">
    <property type="entry name" value="ALDH-like"/>
    <property type="match status" value="1"/>
</dbReference>
<protein>
    <submittedName>
        <fullName evidence="7">NAD-dependent succinate-semialdehyde dehydrogenase</fullName>
    </submittedName>
</protein>